<sequence>MKRFHCIVVIMLWGVSFGTFAADLDRLFLTPEQRLSIDSERQAFLETKTSALLKSKKAKRQATAAQKSAVQKPLSVTAIIISPDGTQYVRLNDGYRKGLPAQKTDNIIEKRSFETQFNVNERQVVIPVGHTYLPDSKKIIKNYQYNFHNKAEQSAHETSK</sequence>
<dbReference type="OrthoDB" id="5615849at2"/>
<gene>
    <name evidence="2" type="ordered locus">Tcr_0645</name>
</gene>
<keyword evidence="1" id="KW-0732">Signal</keyword>
<dbReference type="STRING" id="317025.Tcr_0645"/>
<evidence type="ECO:0000256" key="1">
    <source>
        <dbReference type="SAM" id="SignalP"/>
    </source>
</evidence>
<dbReference type="HOGENOM" id="CLU_1651373_0_0_6"/>
<organism evidence="2">
    <name type="scientific">Hydrogenovibrio crunogenus (strain DSM 25203 / XCL-2)</name>
    <name type="common">Thiomicrospira crunogena</name>
    <dbReference type="NCBI Taxonomy" id="317025"/>
    <lineage>
        <taxon>Bacteria</taxon>
        <taxon>Pseudomonadati</taxon>
        <taxon>Pseudomonadota</taxon>
        <taxon>Gammaproteobacteria</taxon>
        <taxon>Thiotrichales</taxon>
        <taxon>Piscirickettsiaceae</taxon>
        <taxon>Hydrogenovibrio</taxon>
    </lineage>
</organism>
<feature type="chain" id="PRO_5004220342" evidence="1">
    <location>
        <begin position="22"/>
        <end position="160"/>
    </location>
</feature>
<evidence type="ECO:0000313" key="2">
    <source>
        <dbReference type="EMBL" id="ABB41241.1"/>
    </source>
</evidence>
<protein>
    <submittedName>
        <fullName evidence="2">Uncharacterized protein</fullName>
    </submittedName>
</protein>
<name>Q31HY2_HYDCU</name>
<dbReference type="KEGG" id="tcx:Tcr_0645"/>
<feature type="signal peptide" evidence="1">
    <location>
        <begin position="1"/>
        <end position="21"/>
    </location>
</feature>
<reference evidence="2" key="1">
    <citation type="submission" date="2006-07" db="EMBL/GenBank/DDBJ databases">
        <title>Complete sequence of Thiomicrospira crunogena XCL-2.</title>
        <authorList>
            <consortium name="US DOE Joint Genome Institute"/>
            <person name="Copeland A."/>
            <person name="Lucas S."/>
            <person name="Lapidus A."/>
            <person name="Barry K."/>
            <person name="Detter J.C."/>
            <person name="Glavina del Rio T."/>
            <person name="Hammon N."/>
            <person name="Israni S."/>
            <person name="Dalin E."/>
            <person name="Tice H."/>
            <person name="Pitluck S."/>
            <person name="Chain P."/>
            <person name="Malfatti S."/>
            <person name="Shin M."/>
            <person name="Vergez L."/>
            <person name="Schmutz J."/>
            <person name="Larimer F."/>
            <person name="Land M."/>
            <person name="Hauser L."/>
            <person name="Kyrpides N."/>
            <person name="Lykidis A."/>
            <person name="Scott K.M."/>
            <person name="Sievert S."/>
            <person name="Kerfeld C."/>
            <person name="Freyermuth S."/>
            <person name="Dobrinski K."/>
            <person name="Boller A."/>
            <person name="Fitzpatrick K."/>
            <person name="Thoma P."/>
            <person name="Moore J."/>
            <person name="Richardson P."/>
        </authorList>
    </citation>
    <scope>NUCLEOTIDE SEQUENCE</scope>
    <source>
        <strain evidence="2">XCL-2</strain>
    </source>
</reference>
<accession>Q31HY2</accession>
<proteinExistence type="predicted"/>
<dbReference type="EMBL" id="CP000109">
    <property type="protein sequence ID" value="ABB41241.1"/>
    <property type="molecule type" value="Genomic_DNA"/>
</dbReference>
<dbReference type="AlphaFoldDB" id="Q31HY2"/>